<sequence>MQSFAFREHDERDSSAYKGNYKELAEPSPLLFPDGFETLRVSKMYGIRAELHGNESAGGWAPEGQCLQQHDPREGAGGGGLTTIHHCQCPGTD</sequence>
<keyword evidence="3" id="KW-1185">Reference proteome</keyword>
<gene>
    <name evidence="2" type="ORF">J4Q44_G00164360</name>
</gene>
<organism evidence="2 3">
    <name type="scientific">Coregonus suidteri</name>
    <dbReference type="NCBI Taxonomy" id="861788"/>
    <lineage>
        <taxon>Eukaryota</taxon>
        <taxon>Metazoa</taxon>
        <taxon>Chordata</taxon>
        <taxon>Craniata</taxon>
        <taxon>Vertebrata</taxon>
        <taxon>Euteleostomi</taxon>
        <taxon>Actinopterygii</taxon>
        <taxon>Neopterygii</taxon>
        <taxon>Teleostei</taxon>
        <taxon>Protacanthopterygii</taxon>
        <taxon>Salmoniformes</taxon>
        <taxon>Salmonidae</taxon>
        <taxon>Coregoninae</taxon>
        <taxon>Coregonus</taxon>
    </lineage>
</organism>
<dbReference type="Proteomes" id="UP001356427">
    <property type="component" value="Unassembled WGS sequence"/>
</dbReference>
<dbReference type="AlphaFoldDB" id="A0AAN8LNQ6"/>
<feature type="region of interest" description="Disordered" evidence="1">
    <location>
        <begin position="54"/>
        <end position="83"/>
    </location>
</feature>
<accession>A0AAN8LNQ6</accession>
<name>A0AAN8LNQ6_9TELE</name>
<proteinExistence type="predicted"/>
<comment type="caution">
    <text evidence="2">The sequence shown here is derived from an EMBL/GenBank/DDBJ whole genome shotgun (WGS) entry which is preliminary data.</text>
</comment>
<protein>
    <submittedName>
        <fullName evidence="2">Uncharacterized protein</fullName>
    </submittedName>
</protein>
<reference evidence="2 3" key="1">
    <citation type="submission" date="2021-04" db="EMBL/GenBank/DDBJ databases">
        <authorList>
            <person name="De Guttry C."/>
            <person name="Zahm M."/>
            <person name="Klopp C."/>
            <person name="Cabau C."/>
            <person name="Louis A."/>
            <person name="Berthelot C."/>
            <person name="Parey E."/>
            <person name="Roest Crollius H."/>
            <person name="Montfort J."/>
            <person name="Robinson-Rechavi M."/>
            <person name="Bucao C."/>
            <person name="Bouchez O."/>
            <person name="Gislard M."/>
            <person name="Lluch J."/>
            <person name="Milhes M."/>
            <person name="Lampietro C."/>
            <person name="Lopez Roques C."/>
            <person name="Donnadieu C."/>
            <person name="Braasch I."/>
            <person name="Desvignes T."/>
            <person name="Postlethwait J."/>
            <person name="Bobe J."/>
            <person name="Wedekind C."/>
            <person name="Guiguen Y."/>
        </authorList>
    </citation>
    <scope>NUCLEOTIDE SEQUENCE [LARGE SCALE GENOMIC DNA]</scope>
    <source>
        <strain evidence="2">Cs_M1</strain>
        <tissue evidence="2">Blood</tissue>
    </source>
</reference>
<evidence type="ECO:0000256" key="1">
    <source>
        <dbReference type="SAM" id="MobiDB-lite"/>
    </source>
</evidence>
<evidence type="ECO:0000313" key="3">
    <source>
        <dbReference type="Proteomes" id="UP001356427"/>
    </source>
</evidence>
<dbReference type="EMBL" id="JAGTTL010000014">
    <property type="protein sequence ID" value="KAK6313089.1"/>
    <property type="molecule type" value="Genomic_DNA"/>
</dbReference>
<evidence type="ECO:0000313" key="2">
    <source>
        <dbReference type="EMBL" id="KAK6313089.1"/>
    </source>
</evidence>